<dbReference type="EMBL" id="MFZI01000013">
    <property type="protein sequence ID" value="OGK21692.1"/>
    <property type="molecule type" value="Genomic_DNA"/>
</dbReference>
<protein>
    <recommendedName>
        <fullName evidence="1">Thioredoxin-like fold domain-containing protein</fullName>
    </recommendedName>
</protein>
<sequence length="91" mass="10127">MITIQFITSIGCVECEKAKIILQEVKSAFPDIEIKEIDLMSQKGISLVTKYGIMANPGIIINDEFFSAGNLDKAKFFSRISSLIPFHSKTL</sequence>
<evidence type="ECO:0000313" key="3">
    <source>
        <dbReference type="Proteomes" id="UP000177026"/>
    </source>
</evidence>
<evidence type="ECO:0000259" key="1">
    <source>
        <dbReference type="Pfam" id="PF13192"/>
    </source>
</evidence>
<organism evidence="2 3">
    <name type="scientific">Candidatus Roizmanbacteria bacterium RIFCSPHIGHO2_01_FULL_39_8</name>
    <dbReference type="NCBI Taxonomy" id="1802033"/>
    <lineage>
        <taxon>Bacteria</taxon>
        <taxon>Candidatus Roizmaniibacteriota</taxon>
    </lineage>
</organism>
<gene>
    <name evidence="2" type="ORF">A2866_04485</name>
</gene>
<dbReference type="SUPFAM" id="SSF52833">
    <property type="entry name" value="Thioredoxin-like"/>
    <property type="match status" value="1"/>
</dbReference>
<proteinExistence type="predicted"/>
<dbReference type="Gene3D" id="3.40.30.10">
    <property type="entry name" value="Glutaredoxin"/>
    <property type="match status" value="1"/>
</dbReference>
<feature type="domain" description="Thioredoxin-like fold" evidence="1">
    <location>
        <begin position="9"/>
        <end position="79"/>
    </location>
</feature>
<dbReference type="Pfam" id="PF13192">
    <property type="entry name" value="Thioredoxin_3"/>
    <property type="match status" value="1"/>
</dbReference>
<reference evidence="2 3" key="1">
    <citation type="journal article" date="2016" name="Nat. Commun.">
        <title>Thousands of microbial genomes shed light on interconnected biogeochemical processes in an aquifer system.</title>
        <authorList>
            <person name="Anantharaman K."/>
            <person name="Brown C.T."/>
            <person name="Hug L.A."/>
            <person name="Sharon I."/>
            <person name="Castelle C.J."/>
            <person name="Probst A.J."/>
            <person name="Thomas B.C."/>
            <person name="Singh A."/>
            <person name="Wilkins M.J."/>
            <person name="Karaoz U."/>
            <person name="Brodie E.L."/>
            <person name="Williams K.H."/>
            <person name="Hubbard S.S."/>
            <person name="Banfield J.F."/>
        </authorList>
    </citation>
    <scope>NUCLEOTIDE SEQUENCE [LARGE SCALE GENOMIC DNA]</scope>
</reference>
<comment type="caution">
    <text evidence="2">The sequence shown here is derived from an EMBL/GenBank/DDBJ whole genome shotgun (WGS) entry which is preliminary data.</text>
</comment>
<name>A0A1F7GT79_9BACT</name>
<accession>A0A1F7GT79</accession>
<dbReference type="InterPro" id="IPR036249">
    <property type="entry name" value="Thioredoxin-like_sf"/>
</dbReference>
<dbReference type="AlphaFoldDB" id="A0A1F7GT79"/>
<evidence type="ECO:0000313" key="2">
    <source>
        <dbReference type="EMBL" id="OGK21692.1"/>
    </source>
</evidence>
<dbReference type="InterPro" id="IPR012336">
    <property type="entry name" value="Thioredoxin-like_fold"/>
</dbReference>
<dbReference type="Proteomes" id="UP000177026">
    <property type="component" value="Unassembled WGS sequence"/>
</dbReference>